<protein>
    <submittedName>
        <fullName evidence="9">Di/tricarboxylate transporter</fullName>
    </submittedName>
</protein>
<comment type="caution">
    <text evidence="9">The sequence shown here is derived from an EMBL/GenBank/DDBJ whole genome shotgun (WGS) entry which is preliminary data.</text>
</comment>
<feature type="transmembrane region" description="Helical" evidence="6">
    <location>
        <begin position="27"/>
        <end position="44"/>
    </location>
</feature>
<keyword evidence="5 6" id="KW-0472">Membrane</keyword>
<feature type="domain" description="Dicarboxylate carrier MatC N-terminal" evidence="8">
    <location>
        <begin position="7"/>
        <end position="139"/>
    </location>
</feature>
<dbReference type="Pfam" id="PF03600">
    <property type="entry name" value="CitMHS"/>
    <property type="match status" value="1"/>
</dbReference>
<feature type="transmembrane region" description="Helical" evidence="6">
    <location>
        <begin position="51"/>
        <end position="69"/>
    </location>
</feature>
<dbReference type="InterPro" id="IPR009827">
    <property type="entry name" value="MatC_N"/>
</dbReference>
<accession>A0ABS4G7E9</accession>
<evidence type="ECO:0000313" key="9">
    <source>
        <dbReference type="EMBL" id="MBP1920454.1"/>
    </source>
</evidence>
<evidence type="ECO:0000256" key="3">
    <source>
        <dbReference type="ARBA" id="ARBA00022692"/>
    </source>
</evidence>
<evidence type="ECO:0000259" key="8">
    <source>
        <dbReference type="Pfam" id="PF07158"/>
    </source>
</evidence>
<reference evidence="9 10" key="1">
    <citation type="submission" date="2021-03" db="EMBL/GenBank/DDBJ databases">
        <title>Genomic Encyclopedia of Type Strains, Phase IV (KMG-IV): sequencing the most valuable type-strain genomes for metagenomic binning, comparative biology and taxonomic classification.</title>
        <authorList>
            <person name="Goeker M."/>
        </authorList>
    </citation>
    <scope>NUCLEOTIDE SEQUENCE [LARGE SCALE GENOMIC DNA]</scope>
    <source>
        <strain evidence="9 10">DSM 6139</strain>
    </source>
</reference>
<comment type="subcellular location">
    <subcellularLocation>
        <location evidence="1">Membrane</location>
        <topology evidence="1">Multi-pass membrane protein</topology>
    </subcellularLocation>
</comment>
<feature type="transmembrane region" description="Helical" evidence="6">
    <location>
        <begin position="121"/>
        <end position="145"/>
    </location>
</feature>
<feature type="transmembrane region" description="Helical" evidence="6">
    <location>
        <begin position="178"/>
        <end position="201"/>
    </location>
</feature>
<evidence type="ECO:0000256" key="2">
    <source>
        <dbReference type="ARBA" id="ARBA00022448"/>
    </source>
</evidence>
<keyword evidence="4 6" id="KW-1133">Transmembrane helix</keyword>
<feature type="transmembrane region" description="Helical" evidence="6">
    <location>
        <begin position="92"/>
        <end position="109"/>
    </location>
</feature>
<feature type="transmembrane region" description="Helical" evidence="6">
    <location>
        <begin position="283"/>
        <end position="301"/>
    </location>
</feature>
<evidence type="ECO:0000313" key="10">
    <source>
        <dbReference type="Proteomes" id="UP001519271"/>
    </source>
</evidence>
<feature type="transmembrane region" description="Helical" evidence="6">
    <location>
        <begin position="222"/>
        <end position="242"/>
    </location>
</feature>
<keyword evidence="3 6" id="KW-0812">Transmembrane</keyword>
<proteinExistence type="predicted"/>
<keyword evidence="10" id="KW-1185">Reference proteome</keyword>
<dbReference type="InterPro" id="IPR004680">
    <property type="entry name" value="Cit_transptr-like_dom"/>
</dbReference>
<organism evidence="9 10">
    <name type="scientific">Youngiibacter multivorans</name>
    <dbReference type="NCBI Taxonomy" id="937251"/>
    <lineage>
        <taxon>Bacteria</taxon>
        <taxon>Bacillati</taxon>
        <taxon>Bacillota</taxon>
        <taxon>Clostridia</taxon>
        <taxon>Eubacteriales</taxon>
        <taxon>Clostridiaceae</taxon>
        <taxon>Youngiibacter</taxon>
    </lineage>
</organism>
<gene>
    <name evidence="9" type="ORF">J2Z34_002966</name>
</gene>
<dbReference type="Proteomes" id="UP001519271">
    <property type="component" value="Unassembled WGS sequence"/>
</dbReference>
<feature type="domain" description="Citrate transporter-like" evidence="7">
    <location>
        <begin position="259"/>
        <end position="421"/>
    </location>
</feature>
<feature type="transmembrane region" description="Helical" evidence="6">
    <location>
        <begin position="321"/>
        <end position="352"/>
    </location>
</feature>
<dbReference type="Pfam" id="PF07158">
    <property type="entry name" value="MatC_N"/>
    <property type="match status" value="1"/>
</dbReference>
<feature type="transmembrane region" description="Helical" evidence="6">
    <location>
        <begin position="405"/>
        <end position="430"/>
    </location>
</feature>
<dbReference type="RefSeq" id="WP_209460628.1">
    <property type="nucleotide sequence ID" value="NZ_JAGGKC010000030.1"/>
</dbReference>
<evidence type="ECO:0000259" key="7">
    <source>
        <dbReference type="Pfam" id="PF03600"/>
    </source>
</evidence>
<feature type="transmembrane region" description="Helical" evidence="6">
    <location>
        <begin position="254"/>
        <end position="271"/>
    </location>
</feature>
<evidence type="ECO:0000256" key="1">
    <source>
        <dbReference type="ARBA" id="ARBA00004141"/>
    </source>
</evidence>
<evidence type="ECO:0000256" key="5">
    <source>
        <dbReference type="ARBA" id="ARBA00023136"/>
    </source>
</evidence>
<dbReference type="EMBL" id="JAGGKC010000030">
    <property type="protein sequence ID" value="MBP1920454.1"/>
    <property type="molecule type" value="Genomic_DNA"/>
</dbReference>
<evidence type="ECO:0000256" key="6">
    <source>
        <dbReference type="SAM" id="Phobius"/>
    </source>
</evidence>
<sequence>MSLYLCLFAILAAIVIGWKFNFNTGILAMGFAFIIGNLVMGLKVSEIISFWPTNIVFFLIAISLFFTYATSNGTMTLVGEKLLYAMNGNAKLIPWVIALVSAVVAFLGAGASTPAIVGPLAFALGIPAGIHPIMIAVTVGCATLIGADNPINGFGGVISKNLIEKAGYGDASFAIANYVWINSAFKQIFIIAIFYIVFKCYKAKRVEIQKPKDFDDIQKKTLWLILAAFAFMVLPAVINTWVPGIKLVKALATFSQPQVIMVIAAILARALKLGDEKDIIRKLPMNTILMIAGVALLLGIAKEAGLVDQIASILTNNIPKFWVPAMLVLFAAFLSFFSSGTSVVCPLMYPLVPVLATSLSLNPVMLFSCIFIGAMASSLSPFSTGGAMVISGCPDPKIKEQLTTWMIPVSAVVVPAVCVVLATVGLFGLFSV</sequence>
<name>A0ABS4G7E9_9CLOT</name>
<evidence type="ECO:0000256" key="4">
    <source>
        <dbReference type="ARBA" id="ARBA00022989"/>
    </source>
</evidence>
<keyword evidence="2" id="KW-0813">Transport</keyword>